<feature type="region of interest" description="Disordered" evidence="1">
    <location>
        <begin position="201"/>
        <end position="234"/>
    </location>
</feature>
<evidence type="ECO:0000313" key="3">
    <source>
        <dbReference type="Proteomes" id="UP001186944"/>
    </source>
</evidence>
<dbReference type="PANTHER" id="PTHR35558">
    <property type="entry name" value="SGNH_HYDRO DOMAIN-CONTAINING PROTEIN"/>
    <property type="match status" value="1"/>
</dbReference>
<evidence type="ECO:0000256" key="1">
    <source>
        <dbReference type="SAM" id="MobiDB-lite"/>
    </source>
</evidence>
<comment type="caution">
    <text evidence="2">The sequence shown here is derived from an EMBL/GenBank/DDBJ whole genome shotgun (WGS) entry which is preliminary data.</text>
</comment>
<dbReference type="Proteomes" id="UP001186944">
    <property type="component" value="Unassembled WGS sequence"/>
</dbReference>
<accession>A0AA89BYD9</accession>
<gene>
    <name evidence="2" type="ORF">FSP39_003624</name>
</gene>
<sequence length="234" mass="27209">FIPLNSVKDELRHVPQNIKEKIYKGEYVELIHMIPKSPSSNEKEKRFVIVEGELVLKSPETRKINDIETWTSAFITFSSIIVSRNPGQAQSLLKYMHLIRTGANRQGGSGWKTYDEQFRYRKGVNTMLEWGEVDNELWLLYMQPVKPYPNLAESKTLYCFNFNYKAICTRPNCKYLHKCLTCKGSHPHVMCFRSRDGHTNVRNPTPRLANPRSLYPPTVRPGNPRYMGPRPNAY</sequence>
<dbReference type="AlphaFoldDB" id="A0AA89BYD9"/>
<dbReference type="EMBL" id="VSWD01000011">
    <property type="protein sequence ID" value="KAK3087254.1"/>
    <property type="molecule type" value="Genomic_DNA"/>
</dbReference>
<evidence type="ECO:0000313" key="2">
    <source>
        <dbReference type="EMBL" id="KAK3087254.1"/>
    </source>
</evidence>
<dbReference type="PANTHER" id="PTHR35558:SF1">
    <property type="entry name" value="ENDONUCLEASE_EXONUCLEASE_PHOSPHATASE DOMAIN-CONTAINING PROTEIN"/>
    <property type="match status" value="1"/>
</dbReference>
<protein>
    <recommendedName>
        <fullName evidence="4">C3H1-type domain-containing protein</fullName>
    </recommendedName>
</protein>
<organism evidence="2 3">
    <name type="scientific">Pinctada imbricata</name>
    <name type="common">Atlantic pearl-oyster</name>
    <name type="synonym">Pinctada martensii</name>
    <dbReference type="NCBI Taxonomy" id="66713"/>
    <lineage>
        <taxon>Eukaryota</taxon>
        <taxon>Metazoa</taxon>
        <taxon>Spiralia</taxon>
        <taxon>Lophotrochozoa</taxon>
        <taxon>Mollusca</taxon>
        <taxon>Bivalvia</taxon>
        <taxon>Autobranchia</taxon>
        <taxon>Pteriomorphia</taxon>
        <taxon>Pterioida</taxon>
        <taxon>Pterioidea</taxon>
        <taxon>Pteriidae</taxon>
        <taxon>Pinctada</taxon>
    </lineage>
</organism>
<reference evidence="2" key="1">
    <citation type="submission" date="2019-08" db="EMBL/GenBank/DDBJ databases">
        <title>The improved chromosome-level genome for the pearl oyster Pinctada fucata martensii using PacBio sequencing and Hi-C.</title>
        <authorList>
            <person name="Zheng Z."/>
        </authorList>
    </citation>
    <scope>NUCLEOTIDE SEQUENCE</scope>
    <source>
        <strain evidence="2">ZZ-2019</strain>
        <tissue evidence="2">Adductor muscle</tissue>
    </source>
</reference>
<feature type="non-terminal residue" evidence="2">
    <location>
        <position position="1"/>
    </location>
</feature>
<proteinExistence type="predicted"/>
<evidence type="ECO:0008006" key="4">
    <source>
        <dbReference type="Google" id="ProtNLM"/>
    </source>
</evidence>
<name>A0AA89BYD9_PINIB</name>
<keyword evidence="3" id="KW-1185">Reference proteome</keyword>